<name>A0A1Y3PWN3_9BACI</name>
<evidence type="ECO:0000256" key="7">
    <source>
        <dbReference type="ARBA" id="ARBA00093797"/>
    </source>
</evidence>
<sequence>MSGWKESTQADDSLDRFLETYWQLSKAIAGEIEKCNWDEVNRLLEQREDFIQREGQQFATGPTLPLNDKQRDLLRRIQALEQDNQGKLEEQMSLLTKQMQQSRRTRQAVRGYMEEGIDRTGLVSTLFNREV</sequence>
<keyword evidence="2" id="KW-0963">Cytoplasm</keyword>
<evidence type="ECO:0000256" key="1">
    <source>
        <dbReference type="ARBA" id="ARBA00004514"/>
    </source>
</evidence>
<evidence type="ECO:0000256" key="3">
    <source>
        <dbReference type="ARBA" id="ARBA00022795"/>
    </source>
</evidence>
<evidence type="ECO:0000313" key="9">
    <source>
        <dbReference type="Proteomes" id="UP000196475"/>
    </source>
</evidence>
<dbReference type="InterPro" id="IPR008622">
    <property type="entry name" value="FliT"/>
</dbReference>
<evidence type="ECO:0000256" key="6">
    <source>
        <dbReference type="ARBA" id="ARBA00093785"/>
    </source>
</evidence>
<accession>A0A1Y3PWN3</accession>
<keyword evidence="3" id="KW-1005">Bacterial flagellum biogenesis</keyword>
<comment type="subcellular location">
    <subcellularLocation>
        <location evidence="1">Cytoplasm</location>
        <location evidence="1">Cytosol</location>
    </subcellularLocation>
</comment>
<evidence type="ECO:0000256" key="2">
    <source>
        <dbReference type="ARBA" id="ARBA00022490"/>
    </source>
</evidence>
<evidence type="ECO:0000313" key="8">
    <source>
        <dbReference type="EMBL" id="OUM88779.1"/>
    </source>
</evidence>
<reference evidence="9" key="1">
    <citation type="submission" date="2016-06" db="EMBL/GenBank/DDBJ databases">
        <authorList>
            <person name="Nascimento L."/>
            <person name="Pereira R.V."/>
            <person name="Martins L.F."/>
            <person name="Quaggio R.B."/>
            <person name="Silva A.M."/>
            <person name="Setubal J.C."/>
        </authorList>
    </citation>
    <scope>NUCLEOTIDE SEQUENCE [LARGE SCALE GENOMIC DNA]</scope>
</reference>
<dbReference type="Pfam" id="PF05400">
    <property type="entry name" value="FliT"/>
    <property type="match status" value="1"/>
</dbReference>
<proteinExistence type="inferred from homology"/>
<comment type="function">
    <text evidence="5">May act as an export chaperone for the filament capping protein FliD.</text>
</comment>
<organism evidence="8 9">
    <name type="scientific">Bacillus thermozeamaize</name>
    <dbReference type="NCBI Taxonomy" id="230954"/>
    <lineage>
        <taxon>Bacteria</taxon>
        <taxon>Bacillati</taxon>
        <taxon>Bacillota</taxon>
        <taxon>Bacilli</taxon>
        <taxon>Bacillales</taxon>
        <taxon>Bacillaceae</taxon>
        <taxon>Bacillus</taxon>
    </lineage>
</organism>
<evidence type="ECO:0000256" key="4">
    <source>
        <dbReference type="ARBA" id="ARBA00023186"/>
    </source>
</evidence>
<dbReference type="AlphaFoldDB" id="A0A1Y3PWN3"/>
<gene>
    <name evidence="8" type="ORF">BAA01_14200</name>
</gene>
<comment type="caution">
    <text evidence="8">The sequence shown here is derived from an EMBL/GenBank/DDBJ whole genome shotgun (WGS) entry which is preliminary data.</text>
</comment>
<keyword evidence="4" id="KW-0143">Chaperone</keyword>
<dbReference type="EMBL" id="LZRT01000056">
    <property type="protein sequence ID" value="OUM88779.1"/>
    <property type="molecule type" value="Genomic_DNA"/>
</dbReference>
<evidence type="ECO:0000256" key="5">
    <source>
        <dbReference type="ARBA" id="ARBA00093765"/>
    </source>
</evidence>
<dbReference type="Proteomes" id="UP000196475">
    <property type="component" value="Unassembled WGS sequence"/>
</dbReference>
<protein>
    <recommendedName>
        <fullName evidence="7">Flagellar protein FliT</fullName>
    </recommendedName>
</protein>
<comment type="similarity">
    <text evidence="6">Belongs to the bacillales FliT family.</text>
</comment>